<keyword evidence="3" id="KW-1185">Reference proteome</keyword>
<proteinExistence type="predicted"/>
<gene>
    <name evidence="2" type="ORF">B5P45_17680</name>
</gene>
<dbReference type="AlphaFoldDB" id="A0A2N9VW54"/>
<sequence>MGNENERAPRYTIRRDGNSWIVHSNNDDPQKAVENSEPDDASNTVDDAEASSDTFALRHRPFLPPANGDADGL</sequence>
<comment type="caution">
    <text evidence="2">The sequence shown here is derived from an EMBL/GenBank/DDBJ whole genome shotgun (WGS) entry which is preliminary data.</text>
</comment>
<feature type="region of interest" description="Disordered" evidence="1">
    <location>
        <begin position="1"/>
        <end position="73"/>
    </location>
</feature>
<evidence type="ECO:0000256" key="1">
    <source>
        <dbReference type="SAM" id="MobiDB-lite"/>
    </source>
</evidence>
<protein>
    <submittedName>
        <fullName evidence="2">Uncharacterized protein</fullName>
    </submittedName>
</protein>
<evidence type="ECO:0000313" key="2">
    <source>
        <dbReference type="EMBL" id="PIO43722.1"/>
    </source>
</evidence>
<dbReference type="KEGG" id="pht:BLM14_07300"/>
<feature type="compositionally biased region" description="Acidic residues" evidence="1">
    <location>
        <begin position="36"/>
        <end position="50"/>
    </location>
</feature>
<accession>A0A2N9VW54</accession>
<evidence type="ECO:0000313" key="3">
    <source>
        <dbReference type="Proteomes" id="UP000232163"/>
    </source>
</evidence>
<dbReference type="EMBL" id="MZMT01000037">
    <property type="protein sequence ID" value="PIO43722.1"/>
    <property type="molecule type" value="Genomic_DNA"/>
</dbReference>
<reference evidence="3" key="1">
    <citation type="journal article" date="2017" name="Int J Environ Stud">
        <title>Does the Miocene-Pliocene relict legume Oxytropis triphylla form nitrogen-fixing nodules with a combination of bacterial strains?</title>
        <authorList>
            <person name="Safronova V."/>
            <person name="Belimov A."/>
            <person name="Sazanova A."/>
            <person name="Kuznetsova I."/>
            <person name="Popova J."/>
            <person name="Andronov E."/>
            <person name="Verkhozina A."/>
            <person name="Tikhonovich I."/>
        </authorList>
    </citation>
    <scope>NUCLEOTIDE SEQUENCE [LARGE SCALE GENOMIC DNA]</scope>
    <source>
        <strain evidence="3">Tri-38</strain>
    </source>
</reference>
<organism evidence="2 3">
    <name type="scientific">Phyllobacterium zundukense</name>
    <dbReference type="NCBI Taxonomy" id="1867719"/>
    <lineage>
        <taxon>Bacteria</taxon>
        <taxon>Pseudomonadati</taxon>
        <taxon>Pseudomonadota</taxon>
        <taxon>Alphaproteobacteria</taxon>
        <taxon>Hyphomicrobiales</taxon>
        <taxon>Phyllobacteriaceae</taxon>
        <taxon>Phyllobacterium</taxon>
    </lineage>
</organism>
<dbReference type="Proteomes" id="UP000232163">
    <property type="component" value="Unassembled WGS sequence"/>
</dbReference>
<name>A0A2N9VW54_9HYPH</name>
<feature type="compositionally biased region" description="Basic and acidic residues" evidence="1">
    <location>
        <begin position="1"/>
        <end position="17"/>
    </location>
</feature>